<dbReference type="SUPFAM" id="SSF101790">
    <property type="entry name" value="Aminomethyltransferase beta-barrel domain"/>
    <property type="match status" value="1"/>
</dbReference>
<dbReference type="Proteomes" id="UP000005522">
    <property type="component" value="Chromosome"/>
</dbReference>
<dbReference type="SUPFAM" id="SSF103025">
    <property type="entry name" value="Folate-binding domain"/>
    <property type="match status" value="1"/>
</dbReference>
<evidence type="ECO:0000313" key="1">
    <source>
        <dbReference type="EMBL" id="AIA56002.1"/>
    </source>
</evidence>
<dbReference type="PANTHER" id="PTHR22602">
    <property type="entry name" value="TRANSFERASE CAF17, MITOCHONDRIAL-RELATED"/>
    <property type="match status" value="1"/>
</dbReference>
<gene>
    <name evidence="1" type="ORF">Acaty_c2148</name>
</gene>
<name>A0A060A1I9_ACICK</name>
<dbReference type="RefSeq" id="WP_004868459.1">
    <property type="nucleotide sequence ID" value="NZ_CP005986.1"/>
</dbReference>
<dbReference type="InterPro" id="IPR017703">
    <property type="entry name" value="YgfZ/GCV_T_CS"/>
</dbReference>
<dbReference type="PANTHER" id="PTHR22602:SF0">
    <property type="entry name" value="TRANSFERASE CAF17, MITOCHONDRIAL-RELATED"/>
    <property type="match status" value="1"/>
</dbReference>
<proteinExistence type="predicted"/>
<dbReference type="EMBL" id="CP005986">
    <property type="protein sequence ID" value="AIA56002.1"/>
    <property type="molecule type" value="Genomic_DNA"/>
</dbReference>
<organism evidence="1 2">
    <name type="scientific">Acidithiobacillus caldus (strain ATCC 51756 / DSM 8584 / KU)</name>
    <dbReference type="NCBI Taxonomy" id="637389"/>
    <lineage>
        <taxon>Bacteria</taxon>
        <taxon>Pseudomonadati</taxon>
        <taxon>Pseudomonadota</taxon>
        <taxon>Acidithiobacillia</taxon>
        <taxon>Acidithiobacillales</taxon>
        <taxon>Acidithiobacillaceae</taxon>
        <taxon>Acidithiobacillus</taxon>
    </lineage>
</organism>
<dbReference type="Gene3D" id="2.40.30.160">
    <property type="match status" value="1"/>
</dbReference>
<dbReference type="InterPro" id="IPR029043">
    <property type="entry name" value="GcvT/YgfZ_C"/>
</dbReference>
<dbReference type="AlphaFoldDB" id="A0A060A1I9"/>
<sequence>MTHSSFLAPLSEELGILHCHGADAEKFLQGQFSNDLTSLPSPGGQWSSYSTAKGRMIANFYLLRDDDGFWLLLSRDLTETVAERLRKFRLMAKVDIEDAGTTHALLALWGAGATEVLGNPGGEDVPATPHAVSVRNGARIVRLPWPEPSFLILASGDDIASWGEQLRARGAHEATGADWRLGSIRAGIAFINAATTEQVIPQELNLEVLGGISFTKGCYPGQEIVARSHYLGRLKNQCYRLRAHAPLAPGRAIFSAAMGEQSIGLVIQAAAVGDGSFEALAVVRAEDAEHSTLGLEAQGQVPLEKLELPYSLPLQKAAEAN</sequence>
<evidence type="ECO:0000313" key="2">
    <source>
        <dbReference type="Proteomes" id="UP000005522"/>
    </source>
</evidence>
<accession>A0A060A1I9</accession>
<dbReference type="eggNOG" id="COG0354">
    <property type="taxonomic scope" value="Bacteria"/>
</dbReference>
<dbReference type="PIRSF" id="PIRSF006487">
    <property type="entry name" value="GcvT"/>
    <property type="match status" value="1"/>
</dbReference>
<dbReference type="KEGG" id="acz:Acaty_c2148"/>
<protein>
    <submittedName>
        <fullName evidence="1">Folate-dependent protein for Fe/S cluster synthesis/repair in oxidative stress</fullName>
    </submittedName>
</protein>
<reference evidence="1 2" key="1">
    <citation type="journal article" date="2009" name="J. Bacteriol.">
        <title>Draft genome sequence of the extremely acidophilic bacterium Acidithiobacillus caldus ATCC 51756 reveals metabolic versatility in the genus Acidithiobacillus.</title>
        <authorList>
            <person name="Valdes J."/>
            <person name="Quatrini R."/>
            <person name="Hallberg K."/>
            <person name="Dopson M."/>
            <person name="Valenzuela P.D."/>
            <person name="Holmes D.S."/>
        </authorList>
    </citation>
    <scope>NUCLEOTIDE SEQUENCE [LARGE SCALE GENOMIC DNA]</scope>
    <source>
        <strain evidence="2">ATCC 51756 / DSM 8584 / KU</strain>
    </source>
</reference>
<dbReference type="InterPro" id="IPR045179">
    <property type="entry name" value="YgfZ/GcvT"/>
</dbReference>
<dbReference type="GO" id="GO:0016226">
    <property type="term" value="P:iron-sulfur cluster assembly"/>
    <property type="evidence" value="ECO:0007669"/>
    <property type="project" value="TreeGrafter"/>
</dbReference>
<dbReference type="NCBIfam" id="TIGR03317">
    <property type="entry name" value="ygfZ_signature"/>
    <property type="match status" value="1"/>
</dbReference>
<dbReference type="Gene3D" id="3.30.70.1400">
    <property type="entry name" value="Aminomethyltransferase beta-barrel domains"/>
    <property type="match status" value="1"/>
</dbReference>
<dbReference type="HOGENOM" id="CLU_007884_6_2_6"/>
<dbReference type="Gene3D" id="3.30.70.1630">
    <property type="match status" value="1"/>
</dbReference>